<feature type="region of interest" description="Disordered" evidence="1">
    <location>
        <begin position="34"/>
        <end position="98"/>
    </location>
</feature>
<dbReference type="AlphaFoldDB" id="A0A4Z2F5R0"/>
<organism evidence="2 3">
    <name type="scientific">Liparis tanakae</name>
    <name type="common">Tanaka's snailfish</name>
    <dbReference type="NCBI Taxonomy" id="230148"/>
    <lineage>
        <taxon>Eukaryota</taxon>
        <taxon>Metazoa</taxon>
        <taxon>Chordata</taxon>
        <taxon>Craniata</taxon>
        <taxon>Vertebrata</taxon>
        <taxon>Euteleostomi</taxon>
        <taxon>Actinopterygii</taxon>
        <taxon>Neopterygii</taxon>
        <taxon>Teleostei</taxon>
        <taxon>Neoteleostei</taxon>
        <taxon>Acanthomorphata</taxon>
        <taxon>Eupercaria</taxon>
        <taxon>Perciformes</taxon>
        <taxon>Cottioidei</taxon>
        <taxon>Cottales</taxon>
        <taxon>Liparidae</taxon>
        <taxon>Liparis</taxon>
    </lineage>
</organism>
<dbReference type="EMBL" id="SRLO01001599">
    <property type="protein sequence ID" value="TNN36576.1"/>
    <property type="molecule type" value="Genomic_DNA"/>
</dbReference>
<comment type="caution">
    <text evidence="2">The sequence shown here is derived from an EMBL/GenBank/DDBJ whole genome shotgun (WGS) entry which is preliminary data.</text>
</comment>
<evidence type="ECO:0000313" key="2">
    <source>
        <dbReference type="EMBL" id="TNN36576.1"/>
    </source>
</evidence>
<accession>A0A4Z2F5R0</accession>
<feature type="compositionally biased region" description="Basic and acidic residues" evidence="1">
    <location>
        <begin position="88"/>
        <end position="98"/>
    </location>
</feature>
<name>A0A4Z2F5R0_9TELE</name>
<protein>
    <submittedName>
        <fullName evidence="2">Uncharacterized protein</fullName>
    </submittedName>
</protein>
<dbReference type="Proteomes" id="UP000314294">
    <property type="component" value="Unassembled WGS sequence"/>
</dbReference>
<gene>
    <name evidence="2" type="ORF">EYF80_053253</name>
</gene>
<sequence>MQASSSEFSTDLIFWKNTWSRTFKVRRCDASVVNSSEDAEKSVRPPCPRRCGSEGPTPSPRRRLAAGLLPEPSATRCVPDALRPRGCGGEREKENPRL</sequence>
<keyword evidence="3" id="KW-1185">Reference proteome</keyword>
<proteinExistence type="predicted"/>
<evidence type="ECO:0000313" key="3">
    <source>
        <dbReference type="Proteomes" id="UP000314294"/>
    </source>
</evidence>
<evidence type="ECO:0000256" key="1">
    <source>
        <dbReference type="SAM" id="MobiDB-lite"/>
    </source>
</evidence>
<reference evidence="2 3" key="1">
    <citation type="submission" date="2019-03" db="EMBL/GenBank/DDBJ databases">
        <title>First draft genome of Liparis tanakae, snailfish: a comprehensive survey of snailfish specific genes.</title>
        <authorList>
            <person name="Kim W."/>
            <person name="Song I."/>
            <person name="Jeong J.-H."/>
            <person name="Kim D."/>
            <person name="Kim S."/>
            <person name="Ryu S."/>
            <person name="Song J.Y."/>
            <person name="Lee S.K."/>
        </authorList>
    </citation>
    <scope>NUCLEOTIDE SEQUENCE [LARGE SCALE GENOMIC DNA]</scope>
    <source>
        <tissue evidence="2">Muscle</tissue>
    </source>
</reference>